<evidence type="ECO:0000313" key="2">
    <source>
        <dbReference type="EMBL" id="CAB4953614.1"/>
    </source>
</evidence>
<sequence>MEPCGVVIGVNRCIDQPPGLCAAEHAGGHLDQLLLQPGDGLHEFGSGRGVGEHPEAGHAPFPGNGIAGDTGELHAHVLEEFLGGSGGEPAIEIRRRLGQQRAHIDLVLRCLDQTGPAAEVVAHRTRGGTRIGEHPFDPHALNAELLDVVDGRVKDRLGSRSLLGCGGVTHGAVRIRLKFALRQTRAHRLTDFVSGARQPPGNTDRTTHEPR</sequence>
<name>A0A6J7KI82_9ZZZZ</name>
<evidence type="ECO:0000256" key="1">
    <source>
        <dbReference type="SAM" id="MobiDB-lite"/>
    </source>
</evidence>
<gene>
    <name evidence="2" type="ORF">UFOPK3733_02024</name>
</gene>
<feature type="region of interest" description="Disordered" evidence="1">
    <location>
        <begin position="48"/>
        <end position="68"/>
    </location>
</feature>
<proteinExistence type="predicted"/>
<dbReference type="EMBL" id="CAFBNC010000145">
    <property type="protein sequence ID" value="CAB4953614.1"/>
    <property type="molecule type" value="Genomic_DNA"/>
</dbReference>
<accession>A0A6J7KI82</accession>
<reference evidence="2" key="1">
    <citation type="submission" date="2020-05" db="EMBL/GenBank/DDBJ databases">
        <authorList>
            <person name="Chiriac C."/>
            <person name="Salcher M."/>
            <person name="Ghai R."/>
            <person name="Kavagutti S V."/>
        </authorList>
    </citation>
    <scope>NUCLEOTIDE SEQUENCE</scope>
</reference>
<organism evidence="2">
    <name type="scientific">freshwater metagenome</name>
    <dbReference type="NCBI Taxonomy" id="449393"/>
    <lineage>
        <taxon>unclassified sequences</taxon>
        <taxon>metagenomes</taxon>
        <taxon>ecological metagenomes</taxon>
    </lineage>
</organism>
<dbReference type="AlphaFoldDB" id="A0A6J7KI82"/>
<protein>
    <submittedName>
        <fullName evidence="2">Unannotated protein</fullName>
    </submittedName>
</protein>